<reference evidence="20" key="1">
    <citation type="submission" date="2022-11" db="EMBL/GenBank/DDBJ databases">
        <authorList>
            <person name="Petersen C."/>
        </authorList>
    </citation>
    <scope>NUCLEOTIDE SEQUENCE</scope>
    <source>
        <strain evidence="20">IBT 22155</strain>
    </source>
</reference>
<dbReference type="SUPFAM" id="SSF55424">
    <property type="entry name" value="FAD/NAD-linked reductases, dimerisation (C-terminal) domain"/>
    <property type="match status" value="1"/>
</dbReference>
<feature type="domain" description="FAD/NAD(P)-binding" evidence="19">
    <location>
        <begin position="82"/>
        <end position="407"/>
    </location>
</feature>
<feature type="binding site" evidence="14">
    <location>
        <position position="129"/>
    </location>
    <ligand>
        <name>FAD</name>
        <dbReference type="ChEBI" id="CHEBI:57692"/>
    </ligand>
</feature>
<dbReference type="GO" id="GO:0006749">
    <property type="term" value="P:glutathione metabolic process"/>
    <property type="evidence" value="ECO:0007669"/>
    <property type="project" value="InterPro"/>
</dbReference>
<dbReference type="GO" id="GO:0005829">
    <property type="term" value="C:cytosol"/>
    <property type="evidence" value="ECO:0007669"/>
    <property type="project" value="TreeGrafter"/>
</dbReference>
<proteinExistence type="inferred from homology"/>
<evidence type="ECO:0000256" key="1">
    <source>
        <dbReference type="ARBA" id="ARBA00004496"/>
    </source>
</evidence>
<evidence type="ECO:0000256" key="11">
    <source>
        <dbReference type="ARBA" id="ARBA00023284"/>
    </source>
</evidence>
<protein>
    <recommendedName>
        <fullName evidence="4 17">Glutathione reductase</fullName>
        <ecNumber evidence="3 17">1.8.1.7</ecNumber>
    </recommendedName>
</protein>
<comment type="subcellular location">
    <subcellularLocation>
        <location evidence="1 17">Cytoplasm</location>
    </subcellularLocation>
</comment>
<dbReference type="InterPro" id="IPR023753">
    <property type="entry name" value="FAD/NAD-binding_dom"/>
</dbReference>
<evidence type="ECO:0000256" key="3">
    <source>
        <dbReference type="ARBA" id="ARBA00012607"/>
    </source>
</evidence>
<evidence type="ECO:0000256" key="12">
    <source>
        <dbReference type="ARBA" id="ARBA00056905"/>
    </source>
</evidence>
<dbReference type="RefSeq" id="XP_056521692.1">
    <property type="nucleotide sequence ID" value="XM_056668096.1"/>
</dbReference>
<organism evidence="20 21">
    <name type="scientific">Penicillium bovifimosum</name>
    <dbReference type="NCBI Taxonomy" id="126998"/>
    <lineage>
        <taxon>Eukaryota</taxon>
        <taxon>Fungi</taxon>
        <taxon>Dikarya</taxon>
        <taxon>Ascomycota</taxon>
        <taxon>Pezizomycotina</taxon>
        <taxon>Eurotiomycetes</taxon>
        <taxon>Eurotiomycetidae</taxon>
        <taxon>Eurotiales</taxon>
        <taxon>Aspergillaceae</taxon>
        <taxon>Penicillium</taxon>
    </lineage>
</organism>
<evidence type="ECO:0000256" key="17">
    <source>
        <dbReference type="RuleBase" id="RU365016"/>
    </source>
</evidence>
<dbReference type="InterPro" id="IPR036188">
    <property type="entry name" value="FAD/NAD-bd_sf"/>
</dbReference>
<feature type="binding site" evidence="14">
    <location>
        <position position="392"/>
    </location>
    <ligand>
        <name>FAD</name>
        <dbReference type="ChEBI" id="CHEBI:57692"/>
    </ligand>
</feature>
<dbReference type="InterPro" id="IPR012999">
    <property type="entry name" value="Pyr_OxRdtase_I_AS"/>
</dbReference>
<dbReference type="FunFam" id="3.30.390.30:FF:000003">
    <property type="entry name" value="Glutathione reductase"/>
    <property type="match status" value="1"/>
</dbReference>
<keyword evidence="11 16" id="KW-0676">Redox-active center</keyword>
<dbReference type="AlphaFoldDB" id="A0A9W9L0L6"/>
<evidence type="ECO:0000256" key="5">
    <source>
        <dbReference type="ARBA" id="ARBA00022490"/>
    </source>
</evidence>
<feature type="domain" description="Pyridine nucleotide-disulphide oxidoreductase dimerisation" evidence="18">
    <location>
        <begin position="430"/>
        <end position="545"/>
    </location>
</feature>
<dbReference type="PANTHER" id="PTHR42737:SF1">
    <property type="entry name" value="GLUTATHIONE REDUCTASE"/>
    <property type="match status" value="1"/>
</dbReference>
<comment type="function">
    <text evidence="12 17">Catalyzes the reduction of glutathione disulfide (GSSG) to reduced glutathione (GSH). Constitutes the major mechanism to maintain a high GSH:GSSG ratio in the cytosol.</text>
</comment>
<feature type="binding site" evidence="14">
    <location>
        <begin position="257"/>
        <end position="264"/>
    </location>
    <ligand>
        <name>NAD(+)</name>
        <dbReference type="ChEBI" id="CHEBI:57540"/>
    </ligand>
</feature>
<evidence type="ECO:0000256" key="15">
    <source>
        <dbReference type="PIRSR" id="PIRSR000350-4"/>
    </source>
</evidence>
<accession>A0A9W9L0L6</accession>
<keyword evidence="6 16" id="KW-0285">Flavoprotein</keyword>
<dbReference type="OrthoDB" id="5956163at2759"/>
<reference evidence="20" key="2">
    <citation type="journal article" date="2023" name="IMA Fungus">
        <title>Comparative genomic study of the Penicillium genus elucidates a diverse pangenome and 15 lateral gene transfer events.</title>
        <authorList>
            <person name="Petersen C."/>
            <person name="Sorensen T."/>
            <person name="Nielsen M.R."/>
            <person name="Sondergaard T.E."/>
            <person name="Sorensen J.L."/>
            <person name="Fitzpatrick D.A."/>
            <person name="Frisvad J.C."/>
            <person name="Nielsen K.L."/>
        </authorList>
    </citation>
    <scope>NUCLEOTIDE SEQUENCE</scope>
    <source>
        <strain evidence="20">IBT 22155</strain>
    </source>
</reference>
<dbReference type="SUPFAM" id="SSF51905">
    <property type="entry name" value="FAD/NAD(P)-binding domain"/>
    <property type="match status" value="1"/>
</dbReference>
<dbReference type="GO" id="GO:0050660">
    <property type="term" value="F:flavin adenine dinucleotide binding"/>
    <property type="evidence" value="ECO:0007669"/>
    <property type="project" value="InterPro"/>
</dbReference>
<dbReference type="GO" id="GO:0050661">
    <property type="term" value="F:NADP binding"/>
    <property type="evidence" value="ECO:0007669"/>
    <property type="project" value="InterPro"/>
</dbReference>
<gene>
    <name evidence="20" type="ORF">N7515_007352</name>
</gene>
<keyword evidence="10" id="KW-1015">Disulfide bond</keyword>
<dbReference type="FunFam" id="3.50.50.60:FF:000141">
    <property type="entry name" value="Glutathione reductase"/>
    <property type="match status" value="1"/>
</dbReference>
<keyword evidence="14" id="KW-0520">NAD</keyword>
<dbReference type="Gene3D" id="3.30.390.30">
    <property type="match status" value="1"/>
</dbReference>
<keyword evidence="14" id="KW-0547">Nucleotide-binding</keyword>
<dbReference type="Gene3D" id="3.50.50.60">
    <property type="entry name" value="FAD/NAD(P)-binding domain"/>
    <property type="match status" value="2"/>
</dbReference>
<evidence type="ECO:0000256" key="14">
    <source>
        <dbReference type="PIRSR" id="PIRSR000350-3"/>
    </source>
</evidence>
<dbReference type="Pfam" id="PF02852">
    <property type="entry name" value="Pyr_redox_dim"/>
    <property type="match status" value="1"/>
</dbReference>
<dbReference type="GO" id="GO:0045454">
    <property type="term" value="P:cell redox homeostasis"/>
    <property type="evidence" value="ECO:0007669"/>
    <property type="project" value="InterPro"/>
</dbReference>
<evidence type="ECO:0000256" key="7">
    <source>
        <dbReference type="ARBA" id="ARBA00022827"/>
    </source>
</evidence>
<dbReference type="NCBIfam" id="NF004776">
    <property type="entry name" value="PRK06116.1"/>
    <property type="match status" value="1"/>
</dbReference>
<dbReference type="NCBIfam" id="TIGR01421">
    <property type="entry name" value="gluta_reduc_1"/>
    <property type="match status" value="1"/>
</dbReference>
<evidence type="ECO:0000313" key="20">
    <source>
        <dbReference type="EMBL" id="KAJ5131313.1"/>
    </source>
</evidence>
<keyword evidence="9 16" id="KW-0560">Oxidoreductase</keyword>
<dbReference type="GO" id="GO:0005739">
    <property type="term" value="C:mitochondrion"/>
    <property type="evidence" value="ECO:0007669"/>
    <property type="project" value="TreeGrafter"/>
</dbReference>
<evidence type="ECO:0000256" key="4">
    <source>
        <dbReference type="ARBA" id="ARBA00017111"/>
    </source>
</evidence>
<dbReference type="InterPro" id="IPR016156">
    <property type="entry name" value="FAD/NAD-linked_Rdtase_dimer_sf"/>
</dbReference>
<keyword evidence="7 14" id="KW-0274">FAD</keyword>
<evidence type="ECO:0000256" key="2">
    <source>
        <dbReference type="ARBA" id="ARBA00007532"/>
    </source>
</evidence>
<evidence type="ECO:0000256" key="9">
    <source>
        <dbReference type="ARBA" id="ARBA00023002"/>
    </source>
</evidence>
<evidence type="ECO:0000313" key="21">
    <source>
        <dbReference type="Proteomes" id="UP001149079"/>
    </source>
</evidence>
<dbReference type="InterPro" id="IPR046952">
    <property type="entry name" value="GSHR/TRXR-like"/>
</dbReference>
<dbReference type="InterPro" id="IPR004099">
    <property type="entry name" value="Pyr_nucl-diS_OxRdtase_dimer"/>
</dbReference>
<keyword evidence="5 17" id="KW-0963">Cytoplasm</keyword>
<dbReference type="InterPro" id="IPR006322">
    <property type="entry name" value="Glutathione_Rdtase_euk/bac"/>
</dbReference>
<sequence length="546" mass="59458">MLSRSIQSSRISLRATTSLTRPSVRQIFGETNKSLATFSSPRTIPADSIAPTSRLSTITRHFSSSSKKQQSSNMAPVETKQYDYIVLGGGSGGSGSARRAAGWYGKKTLIVESARSGGTCVNVGCVPKKMTWNFATINEMLHLGKNYGYDIPENITINYNQFKNTRDAVIKRLNGAYENNWNREGIDLVHGRAGFVEPNTIEVKLADGSAARYSAPHILIATGGRPNLPAVPGAEHGITSDGFFEMEELPPKIAVVGAGYIAVELAGVLNAVDVETHMFIRGEHFLRKFDPMIQKTMTDRYEAAGIKLHRHHLGFKDIQLIRDGKGKDRLIKLVNHDGSEMEVNELLWAVGRAPEVEDLNLDIPGVKLNSGGYVVVDEYQNTSAEGVYALGDVTGQAELTPVAIAAGRQLGSRLFGPPELKHAKISYENIPTVVFSHPEVGCVGLTEPEARQRYGDDKIKIYHTKFTAMFFDVGLSPEEKAKNPTEMKIICAGAQEKVVGLHILGLGVGEMLQGFGVAIKMGATKQDFDSCIAIHPTSAEELVTMR</sequence>
<dbReference type="EMBL" id="JAPQKL010000005">
    <property type="protein sequence ID" value="KAJ5131313.1"/>
    <property type="molecule type" value="Genomic_DNA"/>
</dbReference>
<evidence type="ECO:0000256" key="8">
    <source>
        <dbReference type="ARBA" id="ARBA00022857"/>
    </source>
</evidence>
<feature type="binding site" evidence="14">
    <location>
        <position position="351"/>
    </location>
    <ligand>
        <name>NAD(+)</name>
        <dbReference type="ChEBI" id="CHEBI:57540"/>
    </ligand>
</feature>
<dbReference type="Proteomes" id="UP001149079">
    <property type="component" value="Unassembled WGS sequence"/>
</dbReference>
<comment type="similarity">
    <text evidence="2 16">Belongs to the class-I pyridine nucleotide-disulfide oxidoreductase family.</text>
</comment>
<comment type="catalytic activity">
    <reaction evidence="17">
        <text>2 glutathione + NADP(+) = glutathione disulfide + NADPH + H(+)</text>
        <dbReference type="Rhea" id="RHEA:11740"/>
        <dbReference type="ChEBI" id="CHEBI:15378"/>
        <dbReference type="ChEBI" id="CHEBI:57783"/>
        <dbReference type="ChEBI" id="CHEBI:57925"/>
        <dbReference type="ChEBI" id="CHEBI:58297"/>
        <dbReference type="ChEBI" id="CHEBI:58349"/>
        <dbReference type="EC" id="1.8.1.7"/>
    </reaction>
</comment>
<evidence type="ECO:0000259" key="19">
    <source>
        <dbReference type="Pfam" id="PF07992"/>
    </source>
</evidence>
<evidence type="ECO:0000259" key="18">
    <source>
        <dbReference type="Pfam" id="PF02852"/>
    </source>
</evidence>
<comment type="caution">
    <text evidence="20">The sequence shown here is derived from an EMBL/GenBank/DDBJ whole genome shotgun (WGS) entry which is preliminary data.</text>
</comment>
<evidence type="ECO:0000256" key="16">
    <source>
        <dbReference type="RuleBase" id="RU003691"/>
    </source>
</evidence>
<comment type="cofactor">
    <cofactor evidence="14">
        <name>FAD</name>
        <dbReference type="ChEBI" id="CHEBI:57692"/>
    </cofactor>
    <text evidence="14">Binds 1 FAD per subunit.</text>
</comment>
<dbReference type="EC" id="1.8.1.7" evidence="3 17"/>
<dbReference type="PIRSF" id="PIRSF000350">
    <property type="entry name" value="Mercury_reductase_MerA"/>
    <property type="match status" value="1"/>
</dbReference>
<dbReference type="InterPro" id="IPR001100">
    <property type="entry name" value="Pyr_nuc-diS_OxRdtase"/>
</dbReference>
<dbReference type="GO" id="GO:0034599">
    <property type="term" value="P:cellular response to oxidative stress"/>
    <property type="evidence" value="ECO:0007669"/>
    <property type="project" value="TreeGrafter"/>
</dbReference>
<keyword evidence="8 17" id="KW-0521">NADP</keyword>
<evidence type="ECO:0000256" key="13">
    <source>
        <dbReference type="PIRSR" id="PIRSR000350-2"/>
    </source>
</evidence>
<dbReference type="PRINTS" id="PR00368">
    <property type="entry name" value="FADPNR"/>
</dbReference>
<evidence type="ECO:0000256" key="10">
    <source>
        <dbReference type="ARBA" id="ARBA00023157"/>
    </source>
</evidence>
<name>A0A9W9L0L6_9EURO</name>
<dbReference type="PROSITE" id="PS00076">
    <property type="entry name" value="PYRIDINE_REDOX_1"/>
    <property type="match status" value="1"/>
</dbReference>
<dbReference type="Pfam" id="PF07992">
    <property type="entry name" value="Pyr_redox_2"/>
    <property type="match status" value="1"/>
</dbReference>
<evidence type="ECO:0000256" key="6">
    <source>
        <dbReference type="ARBA" id="ARBA00022630"/>
    </source>
</evidence>
<dbReference type="GO" id="GO:0004362">
    <property type="term" value="F:glutathione-disulfide reductase (NADPH) activity"/>
    <property type="evidence" value="ECO:0007669"/>
    <property type="project" value="UniProtKB-EC"/>
</dbReference>
<keyword evidence="21" id="KW-1185">Reference proteome</keyword>
<dbReference type="GeneID" id="81407266"/>
<feature type="active site" description="Proton acceptor" evidence="13">
    <location>
        <position position="535"/>
    </location>
</feature>
<dbReference type="PANTHER" id="PTHR42737">
    <property type="entry name" value="GLUTATHIONE REDUCTASE"/>
    <property type="match status" value="1"/>
</dbReference>
<dbReference type="PRINTS" id="PR00411">
    <property type="entry name" value="PNDRDTASEI"/>
</dbReference>
<feature type="disulfide bond" description="Redox-active" evidence="15">
    <location>
        <begin position="120"/>
        <end position="125"/>
    </location>
</feature>